<dbReference type="EMBL" id="CP035278">
    <property type="protein sequence ID" value="QHP83698.1"/>
    <property type="molecule type" value="Genomic_DNA"/>
</dbReference>
<proteinExistence type="predicted"/>
<keyword evidence="2" id="KW-1185">Reference proteome</keyword>
<dbReference type="Proteomes" id="UP000512184">
    <property type="component" value="Chromosome"/>
</dbReference>
<evidence type="ECO:0000313" key="1">
    <source>
        <dbReference type="EMBL" id="QHP83698.1"/>
    </source>
</evidence>
<evidence type="ECO:0000313" key="2">
    <source>
        <dbReference type="Proteomes" id="UP000512184"/>
    </source>
</evidence>
<gene>
    <name evidence="1" type="primary">hypothetical protein</name>
    <name evidence="1" type="ORF">Chls_823</name>
</gene>
<protein>
    <submittedName>
        <fullName evidence="1">Uncharacterized protein</fullName>
    </submittedName>
</protein>
<organism evidence="1 2">
    <name type="scientific">Chlamydia suis</name>
    <dbReference type="NCBI Taxonomy" id="83559"/>
    <lineage>
        <taxon>Bacteria</taxon>
        <taxon>Pseudomonadati</taxon>
        <taxon>Chlamydiota</taxon>
        <taxon>Chlamydiia</taxon>
        <taxon>Chlamydiales</taxon>
        <taxon>Chlamydiaceae</taxon>
        <taxon>Chlamydia/Chlamydophila group</taxon>
        <taxon>Chlamydia</taxon>
    </lineage>
</organism>
<reference evidence="1" key="1">
    <citation type="submission" date="2019-01" db="EMBL/GenBank/DDBJ databases">
        <title>Whole genome sequencing and annotation enables comparative genome analysis that reveals unique features of the Chlamydia suis R19 Genome.</title>
        <authorList>
            <person name="Dimond Z.E."/>
        </authorList>
    </citation>
    <scope>NUCLEOTIDE SEQUENCE [LARGE SCALE GENOMIC DNA]</scope>
    <source>
        <strain evidence="1">R19</strain>
    </source>
</reference>
<accession>A0ABX6IR97</accession>
<name>A0ABX6IR97_9CHLA</name>
<sequence>MTYKENGLKKNFIESSVNRAPPKKKRVDFFNSLLDGTIE</sequence>